<feature type="repeat" description="ANK" evidence="1">
    <location>
        <begin position="111"/>
        <end position="143"/>
    </location>
</feature>
<dbReference type="Gramene" id="RZC76541">
    <property type="protein sequence ID" value="RZC76541"/>
    <property type="gene ID" value="C5167_000864"/>
</dbReference>
<dbReference type="PRINTS" id="PR01415">
    <property type="entry name" value="ANKYRIN"/>
</dbReference>
<dbReference type="PROSITE" id="PS50005">
    <property type="entry name" value="TPR"/>
    <property type="match status" value="1"/>
</dbReference>
<evidence type="ECO:0000256" key="2">
    <source>
        <dbReference type="PROSITE-ProRule" id="PRU00339"/>
    </source>
</evidence>
<dbReference type="SUPFAM" id="SSF48403">
    <property type="entry name" value="Ankyrin repeat"/>
    <property type="match status" value="1"/>
</dbReference>
<proteinExistence type="predicted"/>
<dbReference type="SMART" id="SM00248">
    <property type="entry name" value="ANK"/>
    <property type="match status" value="7"/>
</dbReference>
<dbReference type="Pfam" id="PF12796">
    <property type="entry name" value="Ank_2"/>
    <property type="match status" value="2"/>
</dbReference>
<dbReference type="SMART" id="SM00028">
    <property type="entry name" value="TPR"/>
    <property type="match status" value="3"/>
</dbReference>
<name>A0A4Y7KWR2_PAPSO</name>
<keyword evidence="4" id="KW-1185">Reference proteome</keyword>
<dbReference type="Proteomes" id="UP000316621">
    <property type="component" value="Chromosome 9"/>
</dbReference>
<sequence>MESRREAILSADTNEELNQLKELLAKRDDGRGLAIVARNIKDDDEAGVIHFAARAGKLKILRYLIEELGLDVNTKDKNGESPLLNATMCGDMNIVEYLLGKGADPETSNFKGYTPLHGAALKGYTEIVTKLLSRGVNVNALCENGTPLDMAVNFDQFEAAQVLLDHNANPNLTCGHSFTPLTGSIVSGFLRFVEPLLEAGAHPDGGSHGQTPLTAAATDGLTEIIKRLIQAGANPDITNRFGLTPLEIAALYGYYDVVEILFPVTSRIPEYIDWSVGGVIAHVQSDQFKEQRELKVKEKFHEAKLSGADAFKKQDYSKAVVCYSLAKDIDPDDAIILSNLSMCWARMKEGTKALEDANACIMLRPDWPKAYYRAGVAYNLLKRYSDAEKAFLAGLELSPNSQELKDAYRKAVEAQTGGIF</sequence>
<dbReference type="OrthoDB" id="590877at2759"/>
<dbReference type="PANTHER" id="PTHR46224:SF67">
    <property type="entry name" value="HSP70-HSP90 ORGANIZING PROTEIN 3-LIKE"/>
    <property type="match status" value="1"/>
</dbReference>
<protein>
    <submittedName>
        <fullName evidence="3">Uncharacterized protein</fullName>
    </submittedName>
</protein>
<evidence type="ECO:0000313" key="4">
    <source>
        <dbReference type="Proteomes" id="UP000316621"/>
    </source>
</evidence>
<dbReference type="InterPro" id="IPR036770">
    <property type="entry name" value="Ankyrin_rpt-contain_sf"/>
</dbReference>
<dbReference type="PROSITE" id="PS50297">
    <property type="entry name" value="ANK_REP_REGION"/>
    <property type="match status" value="3"/>
</dbReference>
<dbReference type="EMBL" id="CM010723">
    <property type="protein sequence ID" value="RZC76541.1"/>
    <property type="molecule type" value="Genomic_DNA"/>
</dbReference>
<dbReference type="PROSITE" id="PS50088">
    <property type="entry name" value="ANK_REPEAT"/>
    <property type="match status" value="4"/>
</dbReference>
<dbReference type="SUPFAM" id="SSF48452">
    <property type="entry name" value="TPR-like"/>
    <property type="match status" value="1"/>
</dbReference>
<dbReference type="Pfam" id="PF13181">
    <property type="entry name" value="TPR_8"/>
    <property type="match status" value="1"/>
</dbReference>
<keyword evidence="1" id="KW-0040">ANK repeat</keyword>
<gene>
    <name evidence="3" type="ORF">C5167_000864</name>
</gene>
<feature type="repeat" description="ANK" evidence="1">
    <location>
        <begin position="143"/>
        <end position="175"/>
    </location>
</feature>
<dbReference type="InterPro" id="IPR002110">
    <property type="entry name" value="Ankyrin_rpt"/>
</dbReference>
<reference evidence="3 4" key="1">
    <citation type="journal article" date="2018" name="Science">
        <title>The opium poppy genome and morphinan production.</title>
        <authorList>
            <person name="Guo L."/>
            <person name="Winzer T."/>
            <person name="Yang X."/>
            <person name="Li Y."/>
            <person name="Ning Z."/>
            <person name="He Z."/>
            <person name="Teodor R."/>
            <person name="Lu Y."/>
            <person name="Bowser T.A."/>
            <person name="Graham I.A."/>
            <person name="Ye K."/>
        </authorList>
    </citation>
    <scope>NUCLEOTIDE SEQUENCE [LARGE SCALE GENOMIC DNA]</scope>
    <source>
        <strain evidence="4">cv. HN1</strain>
        <tissue evidence="3">Leaves</tissue>
    </source>
</reference>
<organism evidence="3 4">
    <name type="scientific">Papaver somniferum</name>
    <name type="common">Opium poppy</name>
    <dbReference type="NCBI Taxonomy" id="3469"/>
    <lineage>
        <taxon>Eukaryota</taxon>
        <taxon>Viridiplantae</taxon>
        <taxon>Streptophyta</taxon>
        <taxon>Embryophyta</taxon>
        <taxon>Tracheophyta</taxon>
        <taxon>Spermatophyta</taxon>
        <taxon>Magnoliopsida</taxon>
        <taxon>Ranunculales</taxon>
        <taxon>Papaveraceae</taxon>
        <taxon>Papaveroideae</taxon>
        <taxon>Papaver</taxon>
    </lineage>
</organism>
<feature type="repeat" description="ANK" evidence="1">
    <location>
        <begin position="78"/>
        <end position="110"/>
    </location>
</feature>
<dbReference type="PANTHER" id="PTHR46224">
    <property type="entry name" value="ANKYRIN REPEAT FAMILY PROTEIN"/>
    <property type="match status" value="1"/>
</dbReference>
<dbReference type="InterPro" id="IPR019734">
    <property type="entry name" value="TPR_rpt"/>
</dbReference>
<dbReference type="Gene3D" id="1.25.40.20">
    <property type="entry name" value="Ankyrin repeat-containing domain"/>
    <property type="match status" value="2"/>
</dbReference>
<feature type="repeat" description="TPR" evidence="2">
    <location>
        <begin position="368"/>
        <end position="401"/>
    </location>
</feature>
<feature type="repeat" description="ANK" evidence="1">
    <location>
        <begin position="208"/>
        <end position="240"/>
    </location>
</feature>
<dbReference type="STRING" id="3469.A0A4Y7KWR2"/>
<dbReference type="Pfam" id="PF13637">
    <property type="entry name" value="Ank_4"/>
    <property type="match status" value="1"/>
</dbReference>
<dbReference type="Gene3D" id="1.25.40.10">
    <property type="entry name" value="Tetratricopeptide repeat domain"/>
    <property type="match status" value="1"/>
</dbReference>
<dbReference type="InterPro" id="IPR011990">
    <property type="entry name" value="TPR-like_helical_dom_sf"/>
</dbReference>
<accession>A0A4Y7KWR2</accession>
<dbReference type="InterPro" id="IPR051616">
    <property type="entry name" value="Cul2-RING_E3_ligase_SR"/>
</dbReference>
<evidence type="ECO:0000256" key="1">
    <source>
        <dbReference type="PROSITE-ProRule" id="PRU00023"/>
    </source>
</evidence>
<dbReference type="OMA" id="GDMNIVE"/>
<keyword evidence="2" id="KW-0802">TPR repeat</keyword>
<evidence type="ECO:0000313" key="3">
    <source>
        <dbReference type="EMBL" id="RZC76541.1"/>
    </source>
</evidence>
<dbReference type="AlphaFoldDB" id="A0A4Y7KWR2"/>